<reference evidence="1 2" key="2">
    <citation type="submission" date="2018-11" db="EMBL/GenBank/DDBJ databases">
        <authorList>
            <consortium name="Pathogen Informatics"/>
        </authorList>
    </citation>
    <scope>NUCLEOTIDE SEQUENCE [LARGE SCALE GENOMIC DNA]</scope>
</reference>
<evidence type="ECO:0000313" key="1">
    <source>
        <dbReference type="EMBL" id="VDO81135.1"/>
    </source>
</evidence>
<dbReference type="EMBL" id="UZAJ01018083">
    <property type="protein sequence ID" value="VDO81135.1"/>
    <property type="molecule type" value="Genomic_DNA"/>
</dbReference>
<dbReference type="WBParaSite" id="OFLC_0001201401-mRNA-1">
    <property type="protein sequence ID" value="OFLC_0001201401-mRNA-1"/>
    <property type="gene ID" value="OFLC_0001201401"/>
</dbReference>
<keyword evidence="2" id="KW-1185">Reference proteome</keyword>
<dbReference type="Proteomes" id="UP000267606">
    <property type="component" value="Unassembled WGS sequence"/>
</dbReference>
<gene>
    <name evidence="1" type="ORF">OFLC_LOCUS12011</name>
</gene>
<dbReference type="AlphaFoldDB" id="A0A183HX02"/>
<reference evidence="3" key="1">
    <citation type="submission" date="2016-06" db="UniProtKB">
        <authorList>
            <consortium name="WormBaseParasite"/>
        </authorList>
    </citation>
    <scope>IDENTIFICATION</scope>
</reference>
<proteinExistence type="predicted"/>
<accession>A0A183HX02</accession>
<name>A0A183HX02_9BILA</name>
<evidence type="ECO:0000313" key="3">
    <source>
        <dbReference type="WBParaSite" id="OFLC_0001201401-mRNA-1"/>
    </source>
</evidence>
<sequence length="43" mass="5095">MKKKNDAPRMMLLFLKNVLKILNGLNTKIQIRKLLLKNLEFVI</sequence>
<evidence type="ECO:0000313" key="2">
    <source>
        <dbReference type="Proteomes" id="UP000267606"/>
    </source>
</evidence>
<organism evidence="3">
    <name type="scientific">Onchocerca flexuosa</name>
    <dbReference type="NCBI Taxonomy" id="387005"/>
    <lineage>
        <taxon>Eukaryota</taxon>
        <taxon>Metazoa</taxon>
        <taxon>Ecdysozoa</taxon>
        <taxon>Nematoda</taxon>
        <taxon>Chromadorea</taxon>
        <taxon>Rhabditida</taxon>
        <taxon>Spirurina</taxon>
        <taxon>Spiruromorpha</taxon>
        <taxon>Filarioidea</taxon>
        <taxon>Onchocercidae</taxon>
        <taxon>Onchocerca</taxon>
    </lineage>
</organism>
<protein>
    <submittedName>
        <fullName evidence="1 3">Uncharacterized protein</fullName>
    </submittedName>
</protein>